<accession>A0ACC3MFB7</accession>
<gene>
    <name evidence="1" type="ORF">LTR37_019653</name>
</gene>
<dbReference type="EMBL" id="JAUTXU010000311">
    <property type="protein sequence ID" value="KAK3686592.1"/>
    <property type="molecule type" value="Genomic_DNA"/>
</dbReference>
<evidence type="ECO:0000313" key="1">
    <source>
        <dbReference type="EMBL" id="KAK3686592.1"/>
    </source>
</evidence>
<comment type="caution">
    <text evidence="1">The sequence shown here is derived from an EMBL/GenBank/DDBJ whole genome shotgun (WGS) entry which is preliminary data.</text>
</comment>
<name>A0ACC3MFB7_9PEZI</name>
<organism evidence="1 2">
    <name type="scientific">Vermiconidia calcicola</name>
    <dbReference type="NCBI Taxonomy" id="1690605"/>
    <lineage>
        <taxon>Eukaryota</taxon>
        <taxon>Fungi</taxon>
        <taxon>Dikarya</taxon>
        <taxon>Ascomycota</taxon>
        <taxon>Pezizomycotina</taxon>
        <taxon>Dothideomycetes</taxon>
        <taxon>Dothideomycetidae</taxon>
        <taxon>Mycosphaerellales</taxon>
        <taxon>Extremaceae</taxon>
        <taxon>Vermiconidia</taxon>
    </lineage>
</organism>
<sequence>MTAGAHRVAHLTYGMLKSYPMMLHHNDLPPFIHPSLVSSDPENHDMEPLTNCMSLMLMISGGVRVNRRLFWRNVRQDCERLCAEQLNLDKWQVLAAMQALLIYIVVRLDEGETDYNNFDSLLLKTVIMMAQRLGCRDIACIAQATVGNLGLRMAWKDWIYEELCVIYQVINMLVYFEPAAMCDQPSDLVLAPLPASKHLWEAGDEHTWKAEIEGGSGIQTAFGLAGNGELVDLNLGQPDCTDAVLLHQQWSGNSPSASSAKWEQWCSGMDAFGGLVMLAASLVG</sequence>
<evidence type="ECO:0000313" key="2">
    <source>
        <dbReference type="Proteomes" id="UP001281147"/>
    </source>
</evidence>
<keyword evidence="2" id="KW-1185">Reference proteome</keyword>
<proteinExistence type="predicted"/>
<protein>
    <submittedName>
        <fullName evidence="1">Uncharacterized protein</fullName>
    </submittedName>
</protein>
<dbReference type="Proteomes" id="UP001281147">
    <property type="component" value="Unassembled WGS sequence"/>
</dbReference>
<reference evidence="1" key="1">
    <citation type="submission" date="2023-07" db="EMBL/GenBank/DDBJ databases">
        <title>Black Yeasts Isolated from many extreme environments.</title>
        <authorList>
            <person name="Coleine C."/>
            <person name="Stajich J.E."/>
            <person name="Selbmann L."/>
        </authorList>
    </citation>
    <scope>NUCLEOTIDE SEQUENCE</scope>
    <source>
        <strain evidence="1">CCFEE 5714</strain>
    </source>
</reference>